<comment type="caution">
    <text evidence="1">The sequence shown here is derived from an EMBL/GenBank/DDBJ whole genome shotgun (WGS) entry which is preliminary data.</text>
</comment>
<accession>A0A8H3LLP3</accession>
<evidence type="ECO:0000313" key="1">
    <source>
        <dbReference type="EMBL" id="GES88577.1"/>
    </source>
</evidence>
<evidence type="ECO:0000313" key="2">
    <source>
        <dbReference type="Proteomes" id="UP000615446"/>
    </source>
</evidence>
<dbReference type="AlphaFoldDB" id="A0A8H3LLP3"/>
<reference evidence="1" key="1">
    <citation type="submission" date="2019-10" db="EMBL/GenBank/DDBJ databases">
        <title>Conservation and host-specific expression of non-tandemly repeated heterogenous ribosome RNA gene in arbuscular mycorrhizal fungi.</title>
        <authorList>
            <person name="Maeda T."/>
            <person name="Kobayashi Y."/>
            <person name="Nakagawa T."/>
            <person name="Ezawa T."/>
            <person name="Yamaguchi K."/>
            <person name="Bino T."/>
            <person name="Nishimoto Y."/>
            <person name="Shigenobu S."/>
            <person name="Kawaguchi M."/>
        </authorList>
    </citation>
    <scope>NUCLEOTIDE SEQUENCE</scope>
    <source>
        <strain evidence="1">HR1</strain>
    </source>
</reference>
<sequence>MCQQLSCSQIRLITAKLTLVHNIPTPEISVTNIRPPTRKGKAILFGSITASVPQVSIKLLCLLSTDITITINKQLIDQSTTNMQVDVPDANNNLPSDTAILIVTDVNNNPNSDMEIWEEDPFQLGILKTNINKPELFATGLTILGIENLQSNRVALDKIKNTILTMGNIQPKKACIVNVYNSTQPTDAQAEVDDITEDSTTKNAKVKTRIVIGTKLMVVMTYKQALDNLLAAEFEINGERLMFEKIVSMYEQHRINNTQTSNHTIQIHSTFLRFCASSILKFFECYGKIEHYYAQHSNCNSPNKQIIYLTFKSIEVIAQFILI</sequence>
<name>A0A8H3LLP3_9GLOM</name>
<dbReference type="Proteomes" id="UP000615446">
    <property type="component" value="Unassembled WGS sequence"/>
</dbReference>
<organism evidence="1 2">
    <name type="scientific">Rhizophagus clarus</name>
    <dbReference type="NCBI Taxonomy" id="94130"/>
    <lineage>
        <taxon>Eukaryota</taxon>
        <taxon>Fungi</taxon>
        <taxon>Fungi incertae sedis</taxon>
        <taxon>Mucoromycota</taxon>
        <taxon>Glomeromycotina</taxon>
        <taxon>Glomeromycetes</taxon>
        <taxon>Glomerales</taxon>
        <taxon>Glomeraceae</taxon>
        <taxon>Rhizophagus</taxon>
    </lineage>
</organism>
<gene>
    <name evidence="1" type="ORF">RCL2_001552000</name>
</gene>
<proteinExistence type="predicted"/>
<dbReference type="EMBL" id="BLAL01000180">
    <property type="protein sequence ID" value="GES88577.1"/>
    <property type="molecule type" value="Genomic_DNA"/>
</dbReference>
<protein>
    <submittedName>
        <fullName evidence="1">Uncharacterized protein</fullName>
    </submittedName>
</protein>